<accession>A0ABV9RSL8</accession>
<organism evidence="3 4">
    <name type="scientific">Actinophytocola glycyrrhizae</name>
    <dbReference type="NCBI Taxonomy" id="2044873"/>
    <lineage>
        <taxon>Bacteria</taxon>
        <taxon>Bacillati</taxon>
        <taxon>Actinomycetota</taxon>
        <taxon>Actinomycetes</taxon>
        <taxon>Pseudonocardiales</taxon>
        <taxon>Pseudonocardiaceae</taxon>
    </lineage>
</organism>
<feature type="region of interest" description="Disordered" evidence="1">
    <location>
        <begin position="28"/>
        <end position="77"/>
    </location>
</feature>
<dbReference type="Proteomes" id="UP001595859">
    <property type="component" value="Unassembled WGS sequence"/>
</dbReference>
<dbReference type="Pfam" id="PF12079">
    <property type="entry name" value="DUF3558"/>
    <property type="match status" value="1"/>
</dbReference>
<name>A0ABV9RSL8_9PSEU</name>
<dbReference type="RefSeq" id="WP_378053876.1">
    <property type="nucleotide sequence ID" value="NZ_JBHSIS010000002.1"/>
</dbReference>
<dbReference type="InterPro" id="IPR024520">
    <property type="entry name" value="DUF3558"/>
</dbReference>
<reference evidence="4" key="1">
    <citation type="journal article" date="2019" name="Int. J. Syst. Evol. Microbiol.">
        <title>The Global Catalogue of Microorganisms (GCM) 10K type strain sequencing project: providing services to taxonomists for standard genome sequencing and annotation.</title>
        <authorList>
            <consortium name="The Broad Institute Genomics Platform"/>
            <consortium name="The Broad Institute Genome Sequencing Center for Infectious Disease"/>
            <person name="Wu L."/>
            <person name="Ma J."/>
        </authorList>
    </citation>
    <scope>NUCLEOTIDE SEQUENCE [LARGE SCALE GENOMIC DNA]</scope>
    <source>
        <strain evidence="4">ZS-22-S1</strain>
    </source>
</reference>
<evidence type="ECO:0000256" key="1">
    <source>
        <dbReference type="SAM" id="MobiDB-lite"/>
    </source>
</evidence>
<sequence length="215" mass="22629">MLVRRSLLATGLLGLALVSACTQISEGEPRAATAEAPTSTSAPNTTGNGGDEELPFAGAPKVDNPLDTSRYEQDPCQSLTADQAQSLNLPPTGTINNDVALGIGCDWFNEETRGEVTIAFIVDDPRGLSPEYEANEAGKWKIFEELPDIEGYPAIIRSLSDTRELGDCSVLVGVADDMVFASNLQLSQANVGKKDPCEVAVQVAGMALQTMKAGA</sequence>
<feature type="chain" id="PRO_5045338080" evidence="2">
    <location>
        <begin position="21"/>
        <end position="215"/>
    </location>
</feature>
<evidence type="ECO:0000256" key="2">
    <source>
        <dbReference type="SAM" id="SignalP"/>
    </source>
</evidence>
<dbReference type="PROSITE" id="PS51257">
    <property type="entry name" value="PROKAR_LIPOPROTEIN"/>
    <property type="match status" value="1"/>
</dbReference>
<feature type="compositionally biased region" description="Low complexity" evidence="1">
    <location>
        <begin position="30"/>
        <end position="46"/>
    </location>
</feature>
<keyword evidence="4" id="KW-1185">Reference proteome</keyword>
<dbReference type="EMBL" id="JBHSIS010000002">
    <property type="protein sequence ID" value="MFC4852292.1"/>
    <property type="molecule type" value="Genomic_DNA"/>
</dbReference>
<gene>
    <name evidence="3" type="ORF">ACFPCV_02160</name>
</gene>
<proteinExistence type="predicted"/>
<feature type="signal peptide" evidence="2">
    <location>
        <begin position="1"/>
        <end position="20"/>
    </location>
</feature>
<comment type="caution">
    <text evidence="3">The sequence shown here is derived from an EMBL/GenBank/DDBJ whole genome shotgun (WGS) entry which is preliminary data.</text>
</comment>
<evidence type="ECO:0000313" key="4">
    <source>
        <dbReference type="Proteomes" id="UP001595859"/>
    </source>
</evidence>
<protein>
    <submittedName>
        <fullName evidence="3">DUF3558 domain-containing protein</fullName>
    </submittedName>
</protein>
<evidence type="ECO:0000313" key="3">
    <source>
        <dbReference type="EMBL" id="MFC4852292.1"/>
    </source>
</evidence>
<keyword evidence="2" id="KW-0732">Signal</keyword>